<proteinExistence type="inferred from homology"/>
<evidence type="ECO:0000313" key="16">
    <source>
        <dbReference type="EMBL" id="KAK4349168.1"/>
    </source>
</evidence>
<dbReference type="Proteomes" id="UP001291623">
    <property type="component" value="Unassembled WGS sequence"/>
</dbReference>
<dbReference type="Gene3D" id="3.30.70.150">
    <property type="entry name" value="RuBisCO large subunit, N-terminal domain"/>
    <property type="match status" value="1"/>
</dbReference>
<dbReference type="SUPFAM" id="SSF54966">
    <property type="entry name" value="RuBisCO, large subunit, small (N-terminal) domain"/>
    <property type="match status" value="1"/>
</dbReference>
<evidence type="ECO:0000256" key="7">
    <source>
        <dbReference type="ARBA" id="ARBA00023002"/>
    </source>
</evidence>
<dbReference type="AlphaFoldDB" id="A0AAE1RCQ7"/>
<comment type="catalytic activity">
    <reaction evidence="13">
        <text>D-ribulose 1,5-bisphosphate + O2 = 2-phosphoglycolate + (2R)-3-phosphoglycerate + 2 H(+)</text>
        <dbReference type="Rhea" id="RHEA:36631"/>
        <dbReference type="ChEBI" id="CHEBI:15378"/>
        <dbReference type="ChEBI" id="CHEBI:15379"/>
        <dbReference type="ChEBI" id="CHEBI:57870"/>
        <dbReference type="ChEBI" id="CHEBI:58033"/>
        <dbReference type="ChEBI" id="CHEBI:58272"/>
    </reaction>
</comment>
<evidence type="ECO:0000256" key="2">
    <source>
        <dbReference type="ARBA" id="ARBA00006204"/>
    </source>
</evidence>
<evidence type="ECO:0000256" key="4">
    <source>
        <dbReference type="ARBA" id="ARBA00017725"/>
    </source>
</evidence>
<dbReference type="EMBL" id="JAVYJV010000017">
    <property type="protein sequence ID" value="KAK4349168.1"/>
    <property type="molecule type" value="Genomic_DNA"/>
</dbReference>
<keyword evidence="9" id="KW-0601">Photorespiration</keyword>
<dbReference type="InterPro" id="IPR036422">
    <property type="entry name" value="RuBisCO_lsu_N_sf"/>
</dbReference>
<dbReference type="GO" id="GO:0019253">
    <property type="term" value="P:reductive pentose-phosphate cycle"/>
    <property type="evidence" value="ECO:0007669"/>
    <property type="project" value="UniProtKB-KW"/>
</dbReference>
<keyword evidence="17" id="KW-1185">Reference proteome</keyword>
<reference evidence="16" key="1">
    <citation type="submission" date="2023-12" db="EMBL/GenBank/DDBJ databases">
        <title>Genome assembly of Anisodus tanguticus.</title>
        <authorList>
            <person name="Wang Y.-J."/>
        </authorList>
    </citation>
    <scope>NUCLEOTIDE SEQUENCE</scope>
    <source>
        <strain evidence="16">KB-2021</strain>
        <tissue evidence="16">Leaf</tissue>
    </source>
</reference>
<comment type="caution">
    <text evidence="16">The sequence shown here is derived from an EMBL/GenBank/DDBJ whole genome shotgun (WGS) entry which is preliminary data.</text>
</comment>
<evidence type="ECO:0000256" key="8">
    <source>
        <dbReference type="ARBA" id="ARBA00023033"/>
    </source>
</evidence>
<dbReference type="InterPro" id="IPR017443">
    <property type="entry name" value="RuBisCO_lsu_fd_N"/>
</dbReference>
<evidence type="ECO:0000256" key="9">
    <source>
        <dbReference type="ARBA" id="ARBA00023238"/>
    </source>
</evidence>
<dbReference type="Pfam" id="PF02788">
    <property type="entry name" value="RuBisCO_large_N"/>
    <property type="match status" value="1"/>
</dbReference>
<comment type="subcellular location">
    <subcellularLocation>
        <location evidence="1">Plastid</location>
    </subcellularLocation>
</comment>
<comment type="similarity">
    <text evidence="2">Belongs to the RuBisCO large chain family. Type I subfamily.</text>
</comment>
<sequence length="110" mass="13028">MKQQLVTYRSDHKLEILDQFERSFNIVEITEIWVVRSIPPEEAWAAVAAKSFTGTWITIWTDRLTILDCYKRRCYRIERVVGEKDQYIAYVAYPLDLFEEGSVTNMFTPL</sequence>
<keyword evidence="6" id="KW-0934">Plastid</keyword>
<dbReference type="GO" id="GO:0004497">
    <property type="term" value="F:monooxygenase activity"/>
    <property type="evidence" value="ECO:0007669"/>
    <property type="project" value="UniProtKB-KW"/>
</dbReference>
<evidence type="ECO:0000256" key="3">
    <source>
        <dbReference type="ARBA" id="ARBA00012287"/>
    </source>
</evidence>
<evidence type="ECO:0000256" key="10">
    <source>
        <dbReference type="ARBA" id="ARBA00023239"/>
    </source>
</evidence>
<evidence type="ECO:0000256" key="12">
    <source>
        <dbReference type="ARBA" id="ARBA00025664"/>
    </source>
</evidence>
<dbReference type="InterPro" id="IPR033966">
    <property type="entry name" value="RuBisCO"/>
</dbReference>
<dbReference type="GO" id="GO:0016984">
    <property type="term" value="F:ribulose-bisphosphate carboxylase activity"/>
    <property type="evidence" value="ECO:0007669"/>
    <property type="project" value="UniProtKB-EC"/>
</dbReference>
<comment type="catalytic activity">
    <reaction evidence="14">
        <text>2 (2R)-3-phosphoglycerate + 2 H(+) = D-ribulose 1,5-bisphosphate + CO2 + H2O</text>
        <dbReference type="Rhea" id="RHEA:23124"/>
        <dbReference type="ChEBI" id="CHEBI:15377"/>
        <dbReference type="ChEBI" id="CHEBI:15378"/>
        <dbReference type="ChEBI" id="CHEBI:16526"/>
        <dbReference type="ChEBI" id="CHEBI:57870"/>
        <dbReference type="ChEBI" id="CHEBI:58272"/>
        <dbReference type="EC" id="4.1.1.39"/>
    </reaction>
</comment>
<gene>
    <name evidence="16" type="ORF">RND71_031923</name>
</gene>
<dbReference type="PANTHER" id="PTHR42704">
    <property type="entry name" value="RIBULOSE BISPHOSPHATE CARBOXYLASE"/>
    <property type="match status" value="1"/>
</dbReference>
<accession>A0AAE1RCQ7</accession>
<dbReference type="GO" id="GO:0009853">
    <property type="term" value="P:photorespiration"/>
    <property type="evidence" value="ECO:0007669"/>
    <property type="project" value="UniProtKB-KW"/>
</dbReference>
<keyword evidence="11" id="KW-0120">Carbon dioxide fixation</keyword>
<evidence type="ECO:0000256" key="1">
    <source>
        <dbReference type="ARBA" id="ARBA00004474"/>
    </source>
</evidence>
<keyword evidence="8" id="KW-0503">Monooxygenase</keyword>
<evidence type="ECO:0000256" key="6">
    <source>
        <dbReference type="ARBA" id="ARBA00022640"/>
    </source>
</evidence>
<evidence type="ECO:0000256" key="13">
    <source>
        <dbReference type="ARBA" id="ARBA00048059"/>
    </source>
</evidence>
<name>A0AAE1RCQ7_9SOLA</name>
<keyword evidence="5" id="KW-0113">Calvin cycle</keyword>
<keyword evidence="10" id="KW-0456">Lyase</keyword>
<feature type="domain" description="Ribulose bisphosphate carboxylase large subunit ferrodoxin-like N-terminal" evidence="15">
    <location>
        <begin position="38"/>
        <end position="108"/>
    </location>
</feature>
<comment type="function">
    <text evidence="12">RuBisCO catalyzes two reactions: the carboxylation of D-ribulose 1,5-bisphosphate, the primary event in carbon dioxide fixation, as well as the oxidative fragmentation of the pentose substrate in the photorespiration process. Both reactions occur simultaneously and in competition at the same active site.</text>
</comment>
<evidence type="ECO:0000313" key="17">
    <source>
        <dbReference type="Proteomes" id="UP001291623"/>
    </source>
</evidence>
<keyword evidence="7" id="KW-0560">Oxidoreductase</keyword>
<evidence type="ECO:0000256" key="5">
    <source>
        <dbReference type="ARBA" id="ARBA00022567"/>
    </source>
</evidence>
<organism evidence="16 17">
    <name type="scientific">Anisodus tanguticus</name>
    <dbReference type="NCBI Taxonomy" id="243964"/>
    <lineage>
        <taxon>Eukaryota</taxon>
        <taxon>Viridiplantae</taxon>
        <taxon>Streptophyta</taxon>
        <taxon>Embryophyta</taxon>
        <taxon>Tracheophyta</taxon>
        <taxon>Spermatophyta</taxon>
        <taxon>Magnoliopsida</taxon>
        <taxon>eudicotyledons</taxon>
        <taxon>Gunneridae</taxon>
        <taxon>Pentapetalae</taxon>
        <taxon>asterids</taxon>
        <taxon>lamiids</taxon>
        <taxon>Solanales</taxon>
        <taxon>Solanaceae</taxon>
        <taxon>Solanoideae</taxon>
        <taxon>Hyoscyameae</taxon>
        <taxon>Anisodus</taxon>
    </lineage>
</organism>
<dbReference type="EC" id="4.1.1.39" evidence="3"/>
<protein>
    <recommendedName>
        <fullName evidence="4">Ribulose bisphosphate carboxylase large chain</fullName>
        <ecNumber evidence="3">4.1.1.39</ecNumber>
    </recommendedName>
</protein>
<dbReference type="PANTHER" id="PTHR42704:SF16">
    <property type="entry name" value="RIBULOSE BISPHOSPHATE CARBOXYLASE LARGE CHAIN"/>
    <property type="match status" value="1"/>
</dbReference>
<dbReference type="GO" id="GO:0009536">
    <property type="term" value="C:plastid"/>
    <property type="evidence" value="ECO:0007669"/>
    <property type="project" value="UniProtKB-SubCell"/>
</dbReference>
<evidence type="ECO:0000256" key="14">
    <source>
        <dbReference type="ARBA" id="ARBA00049469"/>
    </source>
</evidence>
<evidence type="ECO:0000259" key="15">
    <source>
        <dbReference type="Pfam" id="PF02788"/>
    </source>
</evidence>
<evidence type="ECO:0000256" key="11">
    <source>
        <dbReference type="ARBA" id="ARBA00023300"/>
    </source>
</evidence>